<evidence type="ECO:0000256" key="1">
    <source>
        <dbReference type="SAM" id="Phobius"/>
    </source>
</evidence>
<reference evidence="2" key="1">
    <citation type="journal article" date="2023" name="IScience">
        <title>Live-bearing cockroach genome reveals convergent evolutionary mechanisms linked to viviparity in insects and beyond.</title>
        <authorList>
            <person name="Fouks B."/>
            <person name="Harrison M.C."/>
            <person name="Mikhailova A.A."/>
            <person name="Marchal E."/>
            <person name="English S."/>
            <person name="Carruthers M."/>
            <person name="Jennings E.C."/>
            <person name="Chiamaka E.L."/>
            <person name="Frigard R.A."/>
            <person name="Pippel M."/>
            <person name="Attardo G.M."/>
            <person name="Benoit J.B."/>
            <person name="Bornberg-Bauer E."/>
            <person name="Tobe S.S."/>
        </authorList>
    </citation>
    <scope>NUCLEOTIDE SEQUENCE</scope>
    <source>
        <strain evidence="2">Stay&amp;Tobe</strain>
    </source>
</reference>
<dbReference type="Proteomes" id="UP001233999">
    <property type="component" value="Unassembled WGS sequence"/>
</dbReference>
<evidence type="ECO:0000313" key="3">
    <source>
        <dbReference type="Proteomes" id="UP001233999"/>
    </source>
</evidence>
<protein>
    <submittedName>
        <fullName evidence="2">Uncharacterized protein</fullName>
    </submittedName>
</protein>
<reference evidence="2" key="2">
    <citation type="submission" date="2023-05" db="EMBL/GenBank/DDBJ databases">
        <authorList>
            <person name="Fouks B."/>
        </authorList>
    </citation>
    <scope>NUCLEOTIDE SEQUENCE</scope>
    <source>
        <strain evidence="2">Stay&amp;Tobe</strain>
        <tissue evidence="2">Testes</tissue>
    </source>
</reference>
<evidence type="ECO:0000313" key="2">
    <source>
        <dbReference type="EMBL" id="KAJ9601358.1"/>
    </source>
</evidence>
<name>A0AAD8APC2_DIPPU</name>
<feature type="transmembrane region" description="Helical" evidence="1">
    <location>
        <begin position="20"/>
        <end position="39"/>
    </location>
</feature>
<dbReference type="EMBL" id="JASPKZ010000021">
    <property type="protein sequence ID" value="KAJ9601358.1"/>
    <property type="molecule type" value="Genomic_DNA"/>
</dbReference>
<feature type="non-terminal residue" evidence="2">
    <location>
        <position position="1"/>
    </location>
</feature>
<keyword evidence="1" id="KW-1133">Transmembrane helix</keyword>
<dbReference type="AlphaFoldDB" id="A0AAD8APC2"/>
<comment type="caution">
    <text evidence="2">The sequence shown here is derived from an EMBL/GenBank/DDBJ whole genome shotgun (WGS) entry which is preliminary data.</text>
</comment>
<keyword evidence="3" id="KW-1185">Reference proteome</keyword>
<keyword evidence="1" id="KW-0812">Transmembrane</keyword>
<sequence length="52" mass="6008">VIERDFHLQHGEQTQSTNPVFTSLITVFLTQIASLYLVVSVPGYKEQEFPWI</sequence>
<feature type="non-terminal residue" evidence="2">
    <location>
        <position position="52"/>
    </location>
</feature>
<accession>A0AAD8APC2</accession>
<gene>
    <name evidence="2" type="ORF">L9F63_000496</name>
</gene>
<proteinExistence type="predicted"/>
<organism evidence="2 3">
    <name type="scientific">Diploptera punctata</name>
    <name type="common">Pacific beetle cockroach</name>
    <dbReference type="NCBI Taxonomy" id="6984"/>
    <lineage>
        <taxon>Eukaryota</taxon>
        <taxon>Metazoa</taxon>
        <taxon>Ecdysozoa</taxon>
        <taxon>Arthropoda</taxon>
        <taxon>Hexapoda</taxon>
        <taxon>Insecta</taxon>
        <taxon>Pterygota</taxon>
        <taxon>Neoptera</taxon>
        <taxon>Polyneoptera</taxon>
        <taxon>Dictyoptera</taxon>
        <taxon>Blattodea</taxon>
        <taxon>Blaberoidea</taxon>
        <taxon>Blaberidae</taxon>
        <taxon>Diplopterinae</taxon>
        <taxon>Diploptera</taxon>
    </lineage>
</organism>
<keyword evidence="1" id="KW-0472">Membrane</keyword>